<reference evidence="20 21" key="1">
    <citation type="submission" date="2009-02" db="EMBL/GenBank/DDBJ databases">
        <title>Sequencing of the draft genome and assembly of Dethiobacter alkaliphilus AHT 1.</title>
        <authorList>
            <consortium name="US DOE Joint Genome Institute (JGI-PGF)"/>
            <person name="Lucas S."/>
            <person name="Copeland A."/>
            <person name="Lapidus A."/>
            <person name="Glavina del Rio T."/>
            <person name="Dalin E."/>
            <person name="Tice H."/>
            <person name="Bruce D."/>
            <person name="Goodwin L."/>
            <person name="Pitluck S."/>
            <person name="Larimer F."/>
            <person name="Land M.L."/>
            <person name="Hauser L."/>
            <person name="Muyzer G."/>
        </authorList>
    </citation>
    <scope>NUCLEOTIDE SEQUENCE [LARGE SCALE GENOMIC DNA]</scope>
    <source>
        <strain evidence="20 21">AHT 1</strain>
    </source>
</reference>
<comment type="catalytic activity">
    <reaction evidence="18 19">
        <text>alpha-ribazole 5'-phosphate + adenosylcob(III)inamide-GDP = adenosylcob(III)alamin 5'-phosphate + GMP + H(+)</text>
        <dbReference type="Rhea" id="RHEA:23560"/>
        <dbReference type="ChEBI" id="CHEBI:15378"/>
        <dbReference type="ChEBI" id="CHEBI:57918"/>
        <dbReference type="ChEBI" id="CHEBI:58115"/>
        <dbReference type="ChEBI" id="CHEBI:60487"/>
        <dbReference type="ChEBI" id="CHEBI:60493"/>
        <dbReference type="EC" id="2.7.8.26"/>
    </reaction>
</comment>
<keyword evidence="21" id="KW-1185">Reference proteome</keyword>
<keyword evidence="12 19" id="KW-1133">Transmembrane helix</keyword>
<feature type="transmembrane region" description="Helical" evidence="19">
    <location>
        <begin position="174"/>
        <end position="193"/>
    </location>
</feature>
<comment type="caution">
    <text evidence="20">The sequence shown here is derived from an EMBL/GenBank/DDBJ whole genome shotgun (WGS) entry which is preliminary data.</text>
</comment>
<comment type="pathway">
    <text evidence="3 19">Cofactor biosynthesis; adenosylcobalamin biosynthesis; adenosylcobalamin from cob(II)yrinate a,c-diamide: step 7/7.</text>
</comment>
<dbReference type="eggNOG" id="COG0368">
    <property type="taxonomic scope" value="Bacteria"/>
</dbReference>
<evidence type="ECO:0000256" key="9">
    <source>
        <dbReference type="ARBA" id="ARBA00022679"/>
    </source>
</evidence>
<evidence type="ECO:0000256" key="12">
    <source>
        <dbReference type="ARBA" id="ARBA00022989"/>
    </source>
</evidence>
<comment type="function">
    <text evidence="14 19">Joins adenosylcobinamide-GDP and alpha-ribazole to generate adenosylcobalamin (Ado-cobalamin). Also synthesizes adenosylcobalamin 5'-phosphate from adenosylcobinamide-GDP and alpha-ribazole 5'-phosphate.</text>
</comment>
<dbReference type="EC" id="2.7.8.26" evidence="5 19"/>
<dbReference type="Proteomes" id="UP000006443">
    <property type="component" value="Unassembled WGS sequence"/>
</dbReference>
<dbReference type="PANTHER" id="PTHR34148:SF1">
    <property type="entry name" value="ADENOSYLCOBINAMIDE-GDP RIBAZOLETRANSFERASE"/>
    <property type="match status" value="1"/>
</dbReference>
<keyword evidence="13 19" id="KW-0472">Membrane</keyword>
<dbReference type="GO" id="GO:0005886">
    <property type="term" value="C:plasma membrane"/>
    <property type="evidence" value="ECO:0007669"/>
    <property type="project" value="UniProtKB-SubCell"/>
</dbReference>
<dbReference type="GO" id="GO:0008818">
    <property type="term" value="F:cobalamin 5'-phosphate synthase activity"/>
    <property type="evidence" value="ECO:0007669"/>
    <property type="project" value="UniProtKB-UniRule"/>
</dbReference>
<evidence type="ECO:0000256" key="6">
    <source>
        <dbReference type="ARBA" id="ARBA00015850"/>
    </source>
</evidence>
<evidence type="ECO:0000256" key="4">
    <source>
        <dbReference type="ARBA" id="ARBA00010561"/>
    </source>
</evidence>
<evidence type="ECO:0000256" key="8">
    <source>
        <dbReference type="ARBA" id="ARBA00022573"/>
    </source>
</evidence>
<feature type="transmembrane region" description="Helical" evidence="19">
    <location>
        <begin position="59"/>
        <end position="78"/>
    </location>
</feature>
<evidence type="ECO:0000313" key="20">
    <source>
        <dbReference type="EMBL" id="EEG78252.1"/>
    </source>
</evidence>
<organism evidence="20 21">
    <name type="scientific">Dethiobacter alkaliphilus AHT 1</name>
    <dbReference type="NCBI Taxonomy" id="555088"/>
    <lineage>
        <taxon>Bacteria</taxon>
        <taxon>Bacillati</taxon>
        <taxon>Bacillota</taxon>
        <taxon>Dethiobacteria</taxon>
        <taxon>Dethiobacterales</taxon>
        <taxon>Dethiobacteraceae</taxon>
        <taxon>Dethiobacter</taxon>
    </lineage>
</organism>
<keyword evidence="7 19" id="KW-1003">Cell membrane</keyword>
<comment type="catalytic activity">
    <reaction evidence="17 19">
        <text>alpha-ribazole + adenosylcob(III)inamide-GDP = adenosylcob(III)alamin + GMP + H(+)</text>
        <dbReference type="Rhea" id="RHEA:16049"/>
        <dbReference type="ChEBI" id="CHEBI:10329"/>
        <dbReference type="ChEBI" id="CHEBI:15378"/>
        <dbReference type="ChEBI" id="CHEBI:18408"/>
        <dbReference type="ChEBI" id="CHEBI:58115"/>
        <dbReference type="ChEBI" id="CHEBI:60487"/>
        <dbReference type="EC" id="2.7.8.26"/>
    </reaction>
</comment>
<dbReference type="AlphaFoldDB" id="C0GDV8"/>
<dbReference type="STRING" id="555088.DealDRAFT_0667"/>
<evidence type="ECO:0000256" key="1">
    <source>
        <dbReference type="ARBA" id="ARBA00001946"/>
    </source>
</evidence>
<evidence type="ECO:0000256" key="7">
    <source>
        <dbReference type="ARBA" id="ARBA00022475"/>
    </source>
</evidence>
<dbReference type="InterPro" id="IPR003805">
    <property type="entry name" value="CobS"/>
</dbReference>
<comment type="similarity">
    <text evidence="4 19">Belongs to the CobS family.</text>
</comment>
<name>C0GDV8_DETAL</name>
<dbReference type="GO" id="GO:0009236">
    <property type="term" value="P:cobalamin biosynthetic process"/>
    <property type="evidence" value="ECO:0007669"/>
    <property type="project" value="UniProtKB-UniRule"/>
</dbReference>
<evidence type="ECO:0000256" key="10">
    <source>
        <dbReference type="ARBA" id="ARBA00022692"/>
    </source>
</evidence>
<dbReference type="PANTHER" id="PTHR34148">
    <property type="entry name" value="ADENOSYLCOBINAMIDE-GDP RIBAZOLETRANSFERASE"/>
    <property type="match status" value="1"/>
</dbReference>
<evidence type="ECO:0000256" key="18">
    <source>
        <dbReference type="ARBA" id="ARBA00049504"/>
    </source>
</evidence>
<evidence type="ECO:0000256" key="19">
    <source>
        <dbReference type="HAMAP-Rule" id="MF_00719"/>
    </source>
</evidence>
<dbReference type="Pfam" id="PF02654">
    <property type="entry name" value="CobS"/>
    <property type="match status" value="1"/>
</dbReference>
<evidence type="ECO:0000256" key="16">
    <source>
        <dbReference type="ARBA" id="ARBA00032853"/>
    </source>
</evidence>
<evidence type="ECO:0000256" key="15">
    <source>
        <dbReference type="ARBA" id="ARBA00032605"/>
    </source>
</evidence>
<evidence type="ECO:0000256" key="14">
    <source>
        <dbReference type="ARBA" id="ARBA00025228"/>
    </source>
</evidence>
<evidence type="ECO:0000256" key="13">
    <source>
        <dbReference type="ARBA" id="ARBA00023136"/>
    </source>
</evidence>
<protein>
    <recommendedName>
        <fullName evidence="6 19">Adenosylcobinamide-GDP ribazoletransferase</fullName>
        <ecNumber evidence="5 19">2.7.8.26</ecNumber>
    </recommendedName>
    <alternativeName>
        <fullName evidence="16 19">Cobalamin synthase</fullName>
    </alternativeName>
    <alternativeName>
        <fullName evidence="15 19">Cobalamin-5'-phosphate synthase</fullName>
    </alternativeName>
</protein>
<keyword evidence="9 19" id="KW-0808">Transferase</keyword>
<keyword evidence="11 19" id="KW-0460">Magnesium</keyword>
<proteinExistence type="inferred from homology"/>
<feature type="transmembrane region" description="Helical" evidence="19">
    <location>
        <begin position="106"/>
        <end position="126"/>
    </location>
</feature>
<comment type="subcellular location">
    <subcellularLocation>
        <location evidence="2 19">Cell membrane</location>
        <topology evidence="2 19">Multi-pass membrane protein</topology>
    </subcellularLocation>
</comment>
<sequence>MKRFMLALRFLTVYPFGGDENIDGNDLAASTVYYPIIGAMLGIILYWGLQLAQRAWPEILASALIVTLWVLLTGGLHLDGLMDTFDGLGVRGDRARRLEVMRDSRVGAFGVQAAVLGGFIKILAVSQLINRPAWMLGLILAPVAGRTALVALMATGRYAREGYGLGREFVERTSMVHLLLAVLLFLILGYAALSIAVFPLLIPQILLFFLLRYFFVQNFGGVTGDLLGAACELHELAFLLLLPIILR</sequence>
<evidence type="ECO:0000256" key="2">
    <source>
        <dbReference type="ARBA" id="ARBA00004651"/>
    </source>
</evidence>
<gene>
    <name evidence="19" type="primary">cobS</name>
    <name evidence="20" type="ORF">DealDRAFT_0667</name>
</gene>
<comment type="cofactor">
    <cofactor evidence="1 19">
        <name>Mg(2+)</name>
        <dbReference type="ChEBI" id="CHEBI:18420"/>
    </cofactor>
</comment>
<dbReference type="UniPathway" id="UPA00148">
    <property type="reaction ID" value="UER00238"/>
</dbReference>
<keyword evidence="10 19" id="KW-0812">Transmembrane</keyword>
<dbReference type="GO" id="GO:0051073">
    <property type="term" value="F:adenosylcobinamide-GDP ribazoletransferase activity"/>
    <property type="evidence" value="ECO:0007669"/>
    <property type="project" value="UniProtKB-UniRule"/>
</dbReference>
<dbReference type="NCBIfam" id="TIGR00317">
    <property type="entry name" value="cobS"/>
    <property type="match status" value="1"/>
</dbReference>
<evidence type="ECO:0000256" key="3">
    <source>
        <dbReference type="ARBA" id="ARBA00004663"/>
    </source>
</evidence>
<feature type="transmembrane region" description="Helical" evidence="19">
    <location>
        <begin position="133"/>
        <end position="154"/>
    </location>
</feature>
<dbReference type="HAMAP" id="MF_00719">
    <property type="entry name" value="CobS"/>
    <property type="match status" value="1"/>
</dbReference>
<accession>C0GDV8</accession>
<dbReference type="EMBL" id="ACJM01000003">
    <property type="protein sequence ID" value="EEG78252.1"/>
    <property type="molecule type" value="Genomic_DNA"/>
</dbReference>
<evidence type="ECO:0000256" key="11">
    <source>
        <dbReference type="ARBA" id="ARBA00022842"/>
    </source>
</evidence>
<evidence type="ECO:0000256" key="5">
    <source>
        <dbReference type="ARBA" id="ARBA00013200"/>
    </source>
</evidence>
<evidence type="ECO:0000256" key="17">
    <source>
        <dbReference type="ARBA" id="ARBA00048623"/>
    </source>
</evidence>
<evidence type="ECO:0000313" key="21">
    <source>
        <dbReference type="Proteomes" id="UP000006443"/>
    </source>
</evidence>
<keyword evidence="8 19" id="KW-0169">Cobalamin biosynthesis</keyword>
<feature type="transmembrane region" description="Helical" evidence="19">
    <location>
        <begin position="28"/>
        <end position="47"/>
    </location>
</feature>